<dbReference type="Pfam" id="PF13420">
    <property type="entry name" value="Acetyltransf_4"/>
    <property type="match status" value="1"/>
</dbReference>
<evidence type="ECO:0000313" key="2">
    <source>
        <dbReference type="EMBL" id="SDG42735.1"/>
    </source>
</evidence>
<dbReference type="OrthoDB" id="9798006at2"/>
<dbReference type="PROSITE" id="PS51186">
    <property type="entry name" value="GNAT"/>
    <property type="match status" value="1"/>
</dbReference>
<accession>A0A1G7U529</accession>
<evidence type="ECO:0000259" key="1">
    <source>
        <dbReference type="PROSITE" id="PS51186"/>
    </source>
</evidence>
<organism evidence="2 3">
    <name type="scientific">Facklamia miroungae</name>
    <dbReference type="NCBI Taxonomy" id="120956"/>
    <lineage>
        <taxon>Bacteria</taxon>
        <taxon>Bacillati</taxon>
        <taxon>Bacillota</taxon>
        <taxon>Bacilli</taxon>
        <taxon>Lactobacillales</taxon>
        <taxon>Aerococcaceae</taxon>
        <taxon>Facklamia</taxon>
    </lineage>
</organism>
<keyword evidence="2" id="KW-0808">Transferase</keyword>
<protein>
    <submittedName>
        <fullName evidence="2">Phosphinothricin acetyltransferase</fullName>
    </submittedName>
</protein>
<dbReference type="PANTHER" id="PTHR43072:SF8">
    <property type="entry name" value="ACYLTRANSFERASE FABY-RELATED"/>
    <property type="match status" value="1"/>
</dbReference>
<name>A0A1G7U529_9LACT</name>
<evidence type="ECO:0000313" key="3">
    <source>
        <dbReference type="Proteomes" id="UP000199708"/>
    </source>
</evidence>
<dbReference type="SUPFAM" id="SSF55729">
    <property type="entry name" value="Acyl-CoA N-acyltransferases (Nat)"/>
    <property type="match status" value="1"/>
</dbReference>
<proteinExistence type="predicted"/>
<dbReference type="InterPro" id="IPR000182">
    <property type="entry name" value="GNAT_dom"/>
</dbReference>
<dbReference type="Proteomes" id="UP000199708">
    <property type="component" value="Unassembled WGS sequence"/>
</dbReference>
<dbReference type="RefSeq" id="WP_090290230.1">
    <property type="nucleotide sequence ID" value="NZ_FNCK01000008.1"/>
</dbReference>
<dbReference type="GO" id="GO:0016747">
    <property type="term" value="F:acyltransferase activity, transferring groups other than amino-acyl groups"/>
    <property type="evidence" value="ECO:0007669"/>
    <property type="project" value="InterPro"/>
</dbReference>
<reference evidence="2 3" key="1">
    <citation type="submission" date="2016-10" db="EMBL/GenBank/DDBJ databases">
        <authorList>
            <person name="de Groot N.N."/>
        </authorList>
    </citation>
    <scope>NUCLEOTIDE SEQUENCE [LARGE SCALE GENOMIC DNA]</scope>
    <source>
        <strain evidence="2 3">ATCC BAA-466</strain>
    </source>
</reference>
<dbReference type="Gene3D" id="3.40.630.30">
    <property type="match status" value="1"/>
</dbReference>
<dbReference type="EMBL" id="FNCK01000008">
    <property type="protein sequence ID" value="SDG42735.1"/>
    <property type="molecule type" value="Genomic_DNA"/>
</dbReference>
<sequence length="191" mass="22015">MLFHQKEVIIRQAQITDAQSIQSIYRPYILNTNFNLESEVPTLEATAKKIENLSKKYPFIVAEYKDTVIGFAYLSEFYEPFLSHTGLLSIYTAENCPVKGVGHELYTVIEFLLSQTSTEYIISTIVADNHRSLRFHEKEGFETMLTFPKLAQKAGKLIDVIWMRKAIKAASPIIQYQPLQLDFERDNLITE</sequence>
<dbReference type="AlphaFoldDB" id="A0A1G7U529"/>
<dbReference type="InterPro" id="IPR016181">
    <property type="entry name" value="Acyl_CoA_acyltransferase"/>
</dbReference>
<feature type="domain" description="N-acetyltransferase" evidence="1">
    <location>
        <begin position="8"/>
        <end position="168"/>
    </location>
</feature>
<dbReference type="STRING" id="120956.SAMN05421791_10869"/>
<dbReference type="PANTHER" id="PTHR43072">
    <property type="entry name" value="N-ACETYLTRANSFERASE"/>
    <property type="match status" value="1"/>
</dbReference>
<keyword evidence="3" id="KW-1185">Reference proteome</keyword>
<gene>
    <name evidence="2" type="ORF">SAMN05421791_10869</name>
</gene>